<sequence length="225" mass="23902">MAHDPITAVVPAFNESETIASVVAYLIRAPEVNEVIVVDNNSVDNTASVASTAGARVVTETRQGMGHAFKAGVAAAQNDWVMKVDADLERFGPRLVSCLANARAPGIGLVKGAWQDPGDDMPMTRLLVQPAVAALCPALAELTAPNSGIYLMDRSRIAHTELRGNYAVDLDAMLRMAWAGHGVAEVDIGQIENDRRSPAHYSAMAHEIMGFFLDCARASSKASST</sequence>
<evidence type="ECO:0000313" key="7">
    <source>
        <dbReference type="EMBL" id="UXX82696.1"/>
    </source>
</evidence>
<evidence type="ECO:0000256" key="2">
    <source>
        <dbReference type="ARBA" id="ARBA00006739"/>
    </source>
</evidence>
<keyword evidence="8" id="KW-1185">Reference proteome</keyword>
<comment type="cofactor">
    <cofactor evidence="1">
        <name>Mg(2+)</name>
        <dbReference type="ChEBI" id="CHEBI:18420"/>
    </cofactor>
</comment>
<keyword evidence="5" id="KW-0460">Magnesium</keyword>
<dbReference type="Gene3D" id="3.90.550.10">
    <property type="entry name" value="Spore Coat Polysaccharide Biosynthesis Protein SpsA, Chain A"/>
    <property type="match status" value="1"/>
</dbReference>
<feature type="domain" description="Glycosyltransferase 2-like" evidence="6">
    <location>
        <begin position="8"/>
        <end position="117"/>
    </location>
</feature>
<evidence type="ECO:0000256" key="1">
    <source>
        <dbReference type="ARBA" id="ARBA00001946"/>
    </source>
</evidence>
<gene>
    <name evidence="7" type="ORF">N7U68_16645</name>
</gene>
<evidence type="ECO:0000259" key="6">
    <source>
        <dbReference type="Pfam" id="PF00535"/>
    </source>
</evidence>
<dbReference type="PANTHER" id="PTHR48090">
    <property type="entry name" value="UNDECAPRENYL-PHOSPHATE 4-DEOXY-4-FORMAMIDO-L-ARABINOSE TRANSFERASE-RELATED"/>
    <property type="match status" value="1"/>
</dbReference>
<accession>A0ABY6D999</accession>
<dbReference type="GO" id="GO:0016757">
    <property type="term" value="F:glycosyltransferase activity"/>
    <property type="evidence" value="ECO:0007669"/>
    <property type="project" value="UniProtKB-KW"/>
</dbReference>
<keyword evidence="3 7" id="KW-0328">Glycosyltransferase</keyword>
<dbReference type="Pfam" id="PF00535">
    <property type="entry name" value="Glycos_transf_2"/>
    <property type="match status" value="1"/>
</dbReference>
<evidence type="ECO:0000313" key="8">
    <source>
        <dbReference type="Proteomes" id="UP001064087"/>
    </source>
</evidence>
<dbReference type="EC" id="2.4.-.-" evidence="7"/>
<organism evidence="7 8">
    <name type="scientific">Roseovarius pelagicus</name>
    <dbReference type="NCBI Taxonomy" id="2980108"/>
    <lineage>
        <taxon>Bacteria</taxon>
        <taxon>Pseudomonadati</taxon>
        <taxon>Pseudomonadota</taxon>
        <taxon>Alphaproteobacteria</taxon>
        <taxon>Rhodobacterales</taxon>
        <taxon>Roseobacteraceae</taxon>
        <taxon>Roseovarius</taxon>
    </lineage>
</organism>
<comment type="similarity">
    <text evidence="2">Belongs to the glycosyltransferase 2 family.</text>
</comment>
<dbReference type="InterPro" id="IPR001173">
    <property type="entry name" value="Glyco_trans_2-like"/>
</dbReference>
<dbReference type="EMBL" id="CP106738">
    <property type="protein sequence ID" value="UXX82696.1"/>
    <property type="molecule type" value="Genomic_DNA"/>
</dbReference>
<dbReference type="PANTHER" id="PTHR48090:SF10">
    <property type="entry name" value="GLUCOSYL-3-PHOSPHOGLYCERATE SYNTHASE"/>
    <property type="match status" value="1"/>
</dbReference>
<dbReference type="Proteomes" id="UP001064087">
    <property type="component" value="Chromosome"/>
</dbReference>
<evidence type="ECO:0000256" key="4">
    <source>
        <dbReference type="ARBA" id="ARBA00022679"/>
    </source>
</evidence>
<proteinExistence type="inferred from homology"/>
<dbReference type="InterPro" id="IPR050256">
    <property type="entry name" value="Glycosyltransferase_2"/>
</dbReference>
<keyword evidence="4 7" id="KW-0808">Transferase</keyword>
<dbReference type="InterPro" id="IPR029044">
    <property type="entry name" value="Nucleotide-diphossugar_trans"/>
</dbReference>
<evidence type="ECO:0000256" key="3">
    <source>
        <dbReference type="ARBA" id="ARBA00022676"/>
    </source>
</evidence>
<dbReference type="RefSeq" id="WP_165193748.1">
    <property type="nucleotide sequence ID" value="NZ_CP106738.1"/>
</dbReference>
<name>A0ABY6D999_9RHOB</name>
<reference evidence="7" key="1">
    <citation type="submission" date="2022-10" db="EMBL/GenBank/DDBJ databases">
        <title>Roseovarius pelagicus sp. nov., isolated from Arctic seawater.</title>
        <authorList>
            <person name="Hong Y.W."/>
            <person name="Hwang C.Y."/>
        </authorList>
    </citation>
    <scope>NUCLEOTIDE SEQUENCE</scope>
    <source>
        <strain evidence="7">HL-MP18</strain>
    </source>
</reference>
<dbReference type="SUPFAM" id="SSF53448">
    <property type="entry name" value="Nucleotide-diphospho-sugar transferases"/>
    <property type="match status" value="1"/>
</dbReference>
<protein>
    <submittedName>
        <fullName evidence="7">Glycosyltransferase</fullName>
        <ecNumber evidence="7">2.4.-.-</ecNumber>
    </submittedName>
</protein>
<evidence type="ECO:0000256" key="5">
    <source>
        <dbReference type="ARBA" id="ARBA00022842"/>
    </source>
</evidence>